<dbReference type="RefSeq" id="XP_064768187.1">
    <property type="nucleotide sequence ID" value="XM_064912739.1"/>
</dbReference>
<dbReference type="EMBL" id="JBBJBU010000006">
    <property type="protein sequence ID" value="KAK7205154.1"/>
    <property type="molecule type" value="Genomic_DNA"/>
</dbReference>
<dbReference type="Proteomes" id="UP001498771">
    <property type="component" value="Unassembled WGS sequence"/>
</dbReference>
<gene>
    <name evidence="1" type="ORF">BZA70DRAFT_279198</name>
</gene>
<comment type="caution">
    <text evidence="1">The sequence shown here is derived from an EMBL/GenBank/DDBJ whole genome shotgun (WGS) entry which is preliminary data.</text>
</comment>
<evidence type="ECO:0000313" key="1">
    <source>
        <dbReference type="EMBL" id="KAK7205154.1"/>
    </source>
</evidence>
<proteinExistence type="predicted"/>
<keyword evidence="2" id="KW-1185">Reference proteome</keyword>
<evidence type="ECO:0000313" key="2">
    <source>
        <dbReference type="Proteomes" id="UP001498771"/>
    </source>
</evidence>
<accession>A0ABR1F5N3</accession>
<organism evidence="1 2">
    <name type="scientific">Myxozyma melibiosi</name>
    <dbReference type="NCBI Taxonomy" id="54550"/>
    <lineage>
        <taxon>Eukaryota</taxon>
        <taxon>Fungi</taxon>
        <taxon>Dikarya</taxon>
        <taxon>Ascomycota</taxon>
        <taxon>Saccharomycotina</taxon>
        <taxon>Lipomycetes</taxon>
        <taxon>Lipomycetales</taxon>
        <taxon>Lipomycetaceae</taxon>
        <taxon>Myxozyma</taxon>
    </lineage>
</organism>
<protein>
    <recommendedName>
        <fullName evidence="3">Secreted protein</fullName>
    </recommendedName>
</protein>
<name>A0ABR1F5N3_9ASCO</name>
<evidence type="ECO:0008006" key="3">
    <source>
        <dbReference type="Google" id="ProtNLM"/>
    </source>
</evidence>
<reference evidence="1 2" key="1">
    <citation type="submission" date="2024-03" db="EMBL/GenBank/DDBJ databases">
        <title>Genome-scale model development and genomic sequencing of the oleaginous clade Lipomyces.</title>
        <authorList>
            <consortium name="Lawrence Berkeley National Laboratory"/>
            <person name="Czajka J.J."/>
            <person name="Han Y."/>
            <person name="Kim J."/>
            <person name="Mondo S.J."/>
            <person name="Hofstad B.A."/>
            <person name="Robles A."/>
            <person name="Haridas S."/>
            <person name="Riley R."/>
            <person name="LaButti K."/>
            <person name="Pangilinan J."/>
            <person name="Andreopoulos W."/>
            <person name="Lipzen A."/>
            <person name="Yan J."/>
            <person name="Wang M."/>
            <person name="Ng V."/>
            <person name="Grigoriev I.V."/>
            <person name="Spatafora J.W."/>
            <person name="Magnuson J.K."/>
            <person name="Baker S.E."/>
            <person name="Pomraning K.R."/>
        </authorList>
    </citation>
    <scope>NUCLEOTIDE SEQUENCE [LARGE SCALE GENOMIC DNA]</scope>
    <source>
        <strain evidence="1 2">Phaff 52-87</strain>
    </source>
</reference>
<dbReference type="GeneID" id="90038251"/>
<sequence>MELKRKSASRLCCLILFVLDSIRIVSLILMDCYSGQRINIFLETMIVFAARNHLCAAPDLNVIQPLTKSD</sequence>